<name>A0A0A9FCA2_ARUDO</name>
<sequence>MSIQIYPACPTQSASVIYTQGCKQRNWLFGV</sequence>
<protein>
    <submittedName>
        <fullName evidence="1">Uncharacterized protein</fullName>
    </submittedName>
</protein>
<proteinExistence type="predicted"/>
<accession>A0A0A9FCA2</accession>
<reference evidence="1" key="2">
    <citation type="journal article" date="2015" name="Data Brief">
        <title>Shoot transcriptome of the giant reed, Arundo donax.</title>
        <authorList>
            <person name="Barrero R.A."/>
            <person name="Guerrero F.D."/>
            <person name="Moolhuijzen P."/>
            <person name="Goolsby J.A."/>
            <person name="Tidwell J."/>
            <person name="Bellgard S.E."/>
            <person name="Bellgard M.I."/>
        </authorList>
    </citation>
    <scope>NUCLEOTIDE SEQUENCE</scope>
    <source>
        <tissue evidence="1">Shoot tissue taken approximately 20 cm above the soil surface</tissue>
    </source>
</reference>
<dbReference type="AlphaFoldDB" id="A0A0A9FCA2"/>
<reference evidence="1" key="1">
    <citation type="submission" date="2014-09" db="EMBL/GenBank/DDBJ databases">
        <authorList>
            <person name="Magalhaes I.L.F."/>
            <person name="Oliveira U."/>
            <person name="Santos F.R."/>
            <person name="Vidigal T.H.D.A."/>
            <person name="Brescovit A.D."/>
            <person name="Santos A.J."/>
        </authorList>
    </citation>
    <scope>NUCLEOTIDE SEQUENCE</scope>
    <source>
        <tissue evidence="1">Shoot tissue taken approximately 20 cm above the soil surface</tissue>
    </source>
</reference>
<evidence type="ECO:0000313" key="1">
    <source>
        <dbReference type="EMBL" id="JAE09982.1"/>
    </source>
</evidence>
<organism evidence="1">
    <name type="scientific">Arundo donax</name>
    <name type="common">Giant reed</name>
    <name type="synonym">Donax arundinaceus</name>
    <dbReference type="NCBI Taxonomy" id="35708"/>
    <lineage>
        <taxon>Eukaryota</taxon>
        <taxon>Viridiplantae</taxon>
        <taxon>Streptophyta</taxon>
        <taxon>Embryophyta</taxon>
        <taxon>Tracheophyta</taxon>
        <taxon>Spermatophyta</taxon>
        <taxon>Magnoliopsida</taxon>
        <taxon>Liliopsida</taxon>
        <taxon>Poales</taxon>
        <taxon>Poaceae</taxon>
        <taxon>PACMAD clade</taxon>
        <taxon>Arundinoideae</taxon>
        <taxon>Arundineae</taxon>
        <taxon>Arundo</taxon>
    </lineage>
</organism>
<dbReference type="EMBL" id="GBRH01187914">
    <property type="protein sequence ID" value="JAE09982.1"/>
    <property type="molecule type" value="Transcribed_RNA"/>
</dbReference>